<dbReference type="PROSITE" id="PS51898">
    <property type="entry name" value="TYR_RECOMBINASE"/>
    <property type="match status" value="1"/>
</dbReference>
<keyword evidence="4" id="KW-0233">DNA recombination</keyword>
<dbReference type="PROSITE" id="PS51900">
    <property type="entry name" value="CB"/>
    <property type="match status" value="1"/>
</dbReference>
<dbReference type="InterPro" id="IPR010998">
    <property type="entry name" value="Integrase_recombinase_N"/>
</dbReference>
<accession>A0A2M6UDQ3</accession>
<evidence type="ECO:0000256" key="3">
    <source>
        <dbReference type="ARBA" id="ARBA00023125"/>
    </source>
</evidence>
<sequence length="401" mass="45685">MSLSQFAIDRAKPKDKPYLLSDGDGLHLRIHPKGGQQWRLRFRFGGKANMMSLGPYPAVSLLQARRKRDRIKEQLAAGINPSLTRKLEKLANSAAAQNTFGAVADEYLANLKRNDAAEQTLNKNRWMLQDLAGPIRNRPIAEIRPVEVLDLLKKIETSGRRDTAHRLRSVVGAVFRYAIATLRAETDPTYPLRGALLKVKVKHRAAITDEKELGAFLTGLDQYEGWPIVQAAFKFLILTMTRPGDVRGMKRTEVNFEKRLWCIPGERMKMREPHDVPLSRQALAVLKEVWPLNEEHELVFPSLRSHKKPLSENAFNSVLRNMGYPQDKATAHGFRATASTILNGRRFDRDVIEAALAHQDQNEIRRIYNRSLYLPERTQLMQDWADLLDSFKGKKPARRAA</sequence>
<dbReference type="InterPro" id="IPR013762">
    <property type="entry name" value="Integrase-like_cat_sf"/>
</dbReference>
<dbReference type="Pfam" id="PF00589">
    <property type="entry name" value="Phage_integrase"/>
    <property type="match status" value="1"/>
</dbReference>
<evidence type="ECO:0000259" key="7">
    <source>
        <dbReference type="PROSITE" id="PS51900"/>
    </source>
</evidence>
<dbReference type="InterPro" id="IPR002104">
    <property type="entry name" value="Integrase_catalytic"/>
</dbReference>
<dbReference type="Pfam" id="PF22022">
    <property type="entry name" value="Phage_int_M"/>
    <property type="match status" value="1"/>
</dbReference>
<dbReference type="Pfam" id="PF13356">
    <property type="entry name" value="Arm-DNA-bind_3"/>
    <property type="match status" value="1"/>
</dbReference>
<dbReference type="GO" id="GO:0003677">
    <property type="term" value="F:DNA binding"/>
    <property type="evidence" value="ECO:0007669"/>
    <property type="project" value="UniProtKB-UniRule"/>
</dbReference>
<evidence type="ECO:0000256" key="5">
    <source>
        <dbReference type="PROSITE-ProRule" id="PRU01248"/>
    </source>
</evidence>
<feature type="domain" description="Tyr recombinase" evidence="6">
    <location>
        <begin position="202"/>
        <end position="383"/>
    </location>
</feature>
<organism evidence="8 9">
    <name type="scientific">Bradyrhizobium nitroreducens</name>
    <dbReference type="NCBI Taxonomy" id="709803"/>
    <lineage>
        <taxon>Bacteria</taxon>
        <taxon>Pseudomonadati</taxon>
        <taxon>Pseudomonadota</taxon>
        <taxon>Alphaproteobacteria</taxon>
        <taxon>Hyphomicrobiales</taxon>
        <taxon>Nitrobacteraceae</taxon>
        <taxon>Bradyrhizobium</taxon>
    </lineage>
</organism>
<reference evidence="8 9" key="1">
    <citation type="submission" date="2015-06" db="EMBL/GenBank/DDBJ databases">
        <title>Comparative genome analysis of nirS-carrying Bradyrhizobium sp. strains.</title>
        <authorList>
            <person name="Ishii S."/>
            <person name="Jang J."/>
            <person name="Nishizawa T."/>
            <person name="Senoo K."/>
        </authorList>
    </citation>
    <scope>NUCLEOTIDE SEQUENCE [LARGE SCALE GENOMIC DNA]</scope>
    <source>
        <strain evidence="8 9">TSA1</strain>
    </source>
</reference>
<name>A0A2M6UDQ3_9BRAD</name>
<proteinExistence type="inferred from homology"/>
<dbReference type="InterPro" id="IPR050808">
    <property type="entry name" value="Phage_Integrase"/>
</dbReference>
<evidence type="ECO:0000313" key="8">
    <source>
        <dbReference type="EMBL" id="PIT02726.1"/>
    </source>
</evidence>
<dbReference type="InterPro" id="IPR038488">
    <property type="entry name" value="Integrase_DNA-bd_sf"/>
</dbReference>
<dbReference type="InterPro" id="IPR044068">
    <property type="entry name" value="CB"/>
</dbReference>
<evidence type="ECO:0000313" key="9">
    <source>
        <dbReference type="Proteomes" id="UP000228930"/>
    </source>
</evidence>
<dbReference type="GO" id="GO:0006310">
    <property type="term" value="P:DNA recombination"/>
    <property type="evidence" value="ECO:0007669"/>
    <property type="project" value="UniProtKB-KW"/>
</dbReference>
<dbReference type="Proteomes" id="UP000228930">
    <property type="component" value="Unassembled WGS sequence"/>
</dbReference>
<dbReference type="RefSeq" id="WP_100177892.1">
    <property type="nucleotide sequence ID" value="NZ_LFJC01000003.1"/>
</dbReference>
<dbReference type="Gene3D" id="1.10.150.130">
    <property type="match status" value="1"/>
</dbReference>
<dbReference type="GO" id="GO:0015074">
    <property type="term" value="P:DNA integration"/>
    <property type="evidence" value="ECO:0007669"/>
    <property type="project" value="UniProtKB-KW"/>
</dbReference>
<dbReference type="CDD" id="cd00801">
    <property type="entry name" value="INT_P4_C"/>
    <property type="match status" value="1"/>
</dbReference>
<dbReference type="InterPro" id="IPR025166">
    <property type="entry name" value="Integrase_DNA_bind_dom"/>
</dbReference>
<dbReference type="Gene3D" id="3.30.160.390">
    <property type="entry name" value="Integrase, DNA-binding domain"/>
    <property type="match status" value="1"/>
</dbReference>
<dbReference type="PANTHER" id="PTHR30629:SF2">
    <property type="entry name" value="PROPHAGE INTEGRASE INTS-RELATED"/>
    <property type="match status" value="1"/>
</dbReference>
<feature type="domain" description="Core-binding (CB)" evidence="7">
    <location>
        <begin position="98"/>
        <end position="179"/>
    </location>
</feature>
<keyword evidence="3 5" id="KW-0238">DNA-binding</keyword>
<dbReference type="InterPro" id="IPR011010">
    <property type="entry name" value="DNA_brk_join_enz"/>
</dbReference>
<evidence type="ECO:0000256" key="2">
    <source>
        <dbReference type="ARBA" id="ARBA00022908"/>
    </source>
</evidence>
<dbReference type="Gene3D" id="1.10.443.10">
    <property type="entry name" value="Intergrase catalytic core"/>
    <property type="match status" value="1"/>
</dbReference>
<evidence type="ECO:0000256" key="4">
    <source>
        <dbReference type="ARBA" id="ARBA00023172"/>
    </source>
</evidence>
<gene>
    <name evidence="8" type="ORF">TSA1_19680</name>
</gene>
<dbReference type="PANTHER" id="PTHR30629">
    <property type="entry name" value="PROPHAGE INTEGRASE"/>
    <property type="match status" value="1"/>
</dbReference>
<comment type="caution">
    <text evidence="8">The sequence shown here is derived from an EMBL/GenBank/DDBJ whole genome shotgun (WGS) entry which is preliminary data.</text>
</comment>
<comment type="similarity">
    <text evidence="1">Belongs to the 'phage' integrase family.</text>
</comment>
<protein>
    <submittedName>
        <fullName evidence="8">Integrase</fullName>
    </submittedName>
</protein>
<dbReference type="InterPro" id="IPR053876">
    <property type="entry name" value="Phage_int_M"/>
</dbReference>
<evidence type="ECO:0000256" key="1">
    <source>
        <dbReference type="ARBA" id="ARBA00008857"/>
    </source>
</evidence>
<dbReference type="EMBL" id="LFJC01000003">
    <property type="protein sequence ID" value="PIT02726.1"/>
    <property type="molecule type" value="Genomic_DNA"/>
</dbReference>
<dbReference type="AlphaFoldDB" id="A0A2M6UDQ3"/>
<keyword evidence="9" id="KW-1185">Reference proteome</keyword>
<evidence type="ECO:0000259" key="6">
    <source>
        <dbReference type="PROSITE" id="PS51898"/>
    </source>
</evidence>
<dbReference type="SUPFAM" id="SSF56349">
    <property type="entry name" value="DNA breaking-rejoining enzymes"/>
    <property type="match status" value="1"/>
</dbReference>
<keyword evidence="2" id="KW-0229">DNA integration</keyword>